<dbReference type="GO" id="GO:0000417">
    <property type="term" value="C:HIR complex"/>
    <property type="evidence" value="ECO:0007669"/>
    <property type="project" value="EnsemblFungi"/>
</dbReference>
<dbReference type="FunFam" id="2.130.10.10:FF:001073">
    <property type="entry name" value="Protein HIR"/>
    <property type="match status" value="1"/>
</dbReference>
<evidence type="ECO:0000256" key="12">
    <source>
        <dbReference type="SAM" id="MobiDB-lite"/>
    </source>
</evidence>
<dbReference type="AlphaFoldDB" id="A0A1E3PAX7"/>
<keyword evidence="4 10" id="KW-0853">WD repeat</keyword>
<dbReference type="GO" id="GO:0000785">
    <property type="term" value="C:chromatin"/>
    <property type="evidence" value="ECO:0007669"/>
    <property type="project" value="TreeGrafter"/>
</dbReference>
<dbReference type="GO" id="GO:0031491">
    <property type="term" value="F:nucleosome binding"/>
    <property type="evidence" value="ECO:0007669"/>
    <property type="project" value="EnsemblFungi"/>
</dbReference>
<dbReference type="CDD" id="cd00200">
    <property type="entry name" value="WD40"/>
    <property type="match status" value="1"/>
</dbReference>
<dbReference type="Gene3D" id="2.130.10.10">
    <property type="entry name" value="YVTN repeat-like/Quinoprotein amine dehydrogenase"/>
    <property type="match status" value="2"/>
</dbReference>
<dbReference type="Proteomes" id="UP000094112">
    <property type="component" value="Unassembled WGS sequence"/>
</dbReference>
<name>A0A1E3PAX7_WICAA</name>
<feature type="repeat" description="WD" evidence="10">
    <location>
        <begin position="167"/>
        <end position="208"/>
    </location>
</feature>
<evidence type="ECO:0000256" key="7">
    <source>
        <dbReference type="ARBA" id="ARBA00023015"/>
    </source>
</evidence>
<sequence length="711" mass="80042">MYILKLPWLNHEEEHRKHEVYSLSISPDGSRLASGGLDGKVRIWSVADILKYRDGTLVKDNTCKPLCSMSRHTGAVTVVKFSPDGRFLASGSDDKVLLIWEKDEEARPVFGEVDNVEHWTVTKRVVAHDNDIQDMAWAPDSSILVTVGLDRSIIIWNGSTFEKIKRFDVHQSHVKGVVFDPANKYFATSSDDRSIRIFRYHKGSEISFSIEKNVLQPFKKSPLTTYFRRLSWSPDGQHLAAPNATNGPVTSIAIINRGTWDSDISLIGHESPCEVASFSPILYESNENGETKISSTLATGGQDKTLVIWNTASSSPIVVFEDIFYKTITDLCWTPDGKTLFACSLDGTIAAIVFEESELGKSVPSNKTDEILNRYGVDKESMVFAESANQLILEEKAAEFQKTLSDKHMDRLLRIEQSTIQKPAPRPIPPPVSQPATPHLPAAPQQDPSKTKLNRAVLTNGKKRVAPTLISVSSASTHASNKFQNVTVSTKKVENEKAATNLLSKTPFSLPKFGLHTSVHGYFVKKVVQEDDEENEGDEIDDYEEDEDEEDEEDDLLYSTKKRKTKQEIPILQLQPSYDSSRLIYKRLIDGDQHSILEAQNYEDPEDDEPTIVRAKTNGKLMFETYLKDRITGITGEFDKYWILATDTCALLIYSPTGRMLYQRIELGYNISFMSCKADSLIVLTDDYIIHSYDLKRFKKLHKKVSLAPIM</sequence>
<dbReference type="GO" id="GO:1905268">
    <property type="term" value="P:negative regulation of chromatin organization"/>
    <property type="evidence" value="ECO:0007669"/>
    <property type="project" value="EnsemblFungi"/>
</dbReference>
<feature type="repeat" description="WD" evidence="10">
    <location>
        <begin position="125"/>
        <end position="166"/>
    </location>
</feature>
<dbReference type="InterPro" id="IPR001680">
    <property type="entry name" value="WD40_rpt"/>
</dbReference>
<dbReference type="PANTHER" id="PTHR13831">
    <property type="entry name" value="MEMBER OF THE HIR1 FAMILY OF WD-REPEAT PROTEINS"/>
    <property type="match status" value="1"/>
</dbReference>
<evidence type="ECO:0000259" key="13">
    <source>
        <dbReference type="Pfam" id="PF24105"/>
    </source>
</evidence>
<keyword evidence="15" id="KW-1185">Reference proteome</keyword>
<evidence type="ECO:0000256" key="10">
    <source>
        <dbReference type="PROSITE-ProRule" id="PRU00221"/>
    </source>
</evidence>
<dbReference type="GO" id="GO:0005634">
    <property type="term" value="C:nucleus"/>
    <property type="evidence" value="ECO:0007669"/>
    <property type="project" value="UniProtKB-SubCell"/>
</dbReference>
<dbReference type="GO" id="GO:0042802">
    <property type="term" value="F:identical protein binding"/>
    <property type="evidence" value="ECO:0007669"/>
    <property type="project" value="EnsemblFungi"/>
</dbReference>
<feature type="region of interest" description="Disordered" evidence="12">
    <location>
        <begin position="418"/>
        <end position="451"/>
    </location>
</feature>
<dbReference type="PROSITE" id="PS50082">
    <property type="entry name" value="WD_REPEATS_2"/>
    <property type="match status" value="5"/>
</dbReference>
<dbReference type="SMART" id="SM00320">
    <property type="entry name" value="WD40"/>
    <property type="match status" value="6"/>
</dbReference>
<comment type="subcellular location">
    <subcellularLocation>
        <location evidence="1 11">Nucleus</location>
    </subcellularLocation>
</comment>
<protein>
    <recommendedName>
        <fullName evidence="11">Protein HIR</fullName>
    </recommendedName>
</protein>
<dbReference type="InterPro" id="IPR019015">
    <property type="entry name" value="HIRA_B_motif"/>
</dbReference>
<keyword evidence="9 11" id="KW-0539">Nucleus</keyword>
<dbReference type="GO" id="GO:0006334">
    <property type="term" value="P:nucleosome assembly"/>
    <property type="evidence" value="ECO:0007669"/>
    <property type="project" value="EnsemblFungi"/>
</dbReference>
<organism evidence="14 15">
    <name type="scientific">Wickerhamomyces anomalus (strain ATCC 58044 / CBS 1984 / NCYC 433 / NRRL Y-366-8)</name>
    <name type="common">Yeast</name>
    <name type="synonym">Hansenula anomala</name>
    <dbReference type="NCBI Taxonomy" id="683960"/>
    <lineage>
        <taxon>Eukaryota</taxon>
        <taxon>Fungi</taxon>
        <taxon>Dikarya</taxon>
        <taxon>Ascomycota</taxon>
        <taxon>Saccharomycotina</taxon>
        <taxon>Saccharomycetes</taxon>
        <taxon>Phaffomycetales</taxon>
        <taxon>Wickerhamomycetaceae</taxon>
        <taxon>Wickerhamomyces</taxon>
    </lineage>
</organism>
<dbReference type="InterPro" id="IPR055410">
    <property type="entry name" value="Beta-prop_CAF1B_HIR1"/>
</dbReference>
<dbReference type="GeneID" id="30198098"/>
<dbReference type="RefSeq" id="XP_019041234.1">
    <property type="nucleotide sequence ID" value="XM_019180852.1"/>
</dbReference>
<evidence type="ECO:0000256" key="4">
    <source>
        <dbReference type="ARBA" id="ARBA00022574"/>
    </source>
</evidence>
<keyword evidence="7 11" id="KW-0805">Transcription regulation</keyword>
<dbReference type="InterPro" id="IPR015943">
    <property type="entry name" value="WD40/YVTN_repeat-like_dom_sf"/>
</dbReference>
<dbReference type="PANTHER" id="PTHR13831:SF0">
    <property type="entry name" value="PROTEIN HIRA"/>
    <property type="match status" value="1"/>
</dbReference>
<keyword evidence="3 11" id="KW-0678">Repressor</keyword>
<dbReference type="InterPro" id="IPR020472">
    <property type="entry name" value="WD40_PAC1"/>
</dbReference>
<dbReference type="PRINTS" id="PR00320">
    <property type="entry name" value="GPROTEINBRPT"/>
</dbReference>
<dbReference type="SUPFAM" id="SSF101898">
    <property type="entry name" value="NHL repeat"/>
    <property type="match status" value="1"/>
</dbReference>
<dbReference type="Pfam" id="PF09453">
    <property type="entry name" value="HIRA_B"/>
    <property type="match status" value="1"/>
</dbReference>
<dbReference type="SUPFAM" id="SSF50978">
    <property type="entry name" value="WD40 repeat-like"/>
    <property type="match status" value="1"/>
</dbReference>
<reference evidence="14 15" key="1">
    <citation type="journal article" date="2016" name="Proc. Natl. Acad. Sci. U.S.A.">
        <title>Comparative genomics of biotechnologically important yeasts.</title>
        <authorList>
            <person name="Riley R."/>
            <person name="Haridas S."/>
            <person name="Wolfe K.H."/>
            <person name="Lopes M.R."/>
            <person name="Hittinger C.T."/>
            <person name="Goeker M."/>
            <person name="Salamov A.A."/>
            <person name="Wisecaver J.H."/>
            <person name="Long T.M."/>
            <person name="Calvey C.H."/>
            <person name="Aerts A.L."/>
            <person name="Barry K.W."/>
            <person name="Choi C."/>
            <person name="Clum A."/>
            <person name="Coughlan A.Y."/>
            <person name="Deshpande S."/>
            <person name="Douglass A.P."/>
            <person name="Hanson S.J."/>
            <person name="Klenk H.-P."/>
            <person name="LaButti K.M."/>
            <person name="Lapidus A."/>
            <person name="Lindquist E.A."/>
            <person name="Lipzen A.M."/>
            <person name="Meier-Kolthoff J.P."/>
            <person name="Ohm R.A."/>
            <person name="Otillar R.P."/>
            <person name="Pangilinan J.L."/>
            <person name="Peng Y."/>
            <person name="Rokas A."/>
            <person name="Rosa C.A."/>
            <person name="Scheuner C."/>
            <person name="Sibirny A.A."/>
            <person name="Slot J.C."/>
            <person name="Stielow J.B."/>
            <person name="Sun H."/>
            <person name="Kurtzman C.P."/>
            <person name="Blackwell M."/>
            <person name="Grigoriev I.V."/>
            <person name="Jeffries T.W."/>
        </authorList>
    </citation>
    <scope>NUCLEOTIDE SEQUENCE [LARGE SCALE GENOMIC DNA]</scope>
    <source>
        <strain evidence="15">ATCC 58044 / CBS 1984 / NCYC 433 / NRRL Y-366-8</strain>
    </source>
</reference>
<feature type="repeat" description="WD" evidence="10">
    <location>
        <begin position="13"/>
        <end position="46"/>
    </location>
</feature>
<evidence type="ECO:0000313" key="15">
    <source>
        <dbReference type="Proteomes" id="UP000094112"/>
    </source>
</evidence>
<dbReference type="EMBL" id="KV454208">
    <property type="protein sequence ID" value="ODQ62027.1"/>
    <property type="molecule type" value="Genomic_DNA"/>
</dbReference>
<dbReference type="STRING" id="683960.A0A1E3PAX7"/>
<comment type="function">
    <text evidence="11">Required for replication-independent chromatin assembly and for the periodic repression of histone gene transcription during the cell cycle.</text>
</comment>
<feature type="repeat" description="WD" evidence="10">
    <location>
        <begin position="69"/>
        <end position="101"/>
    </location>
</feature>
<evidence type="ECO:0000256" key="9">
    <source>
        <dbReference type="ARBA" id="ARBA00023242"/>
    </source>
</evidence>
<evidence type="ECO:0000256" key="2">
    <source>
        <dbReference type="ARBA" id="ARBA00007306"/>
    </source>
</evidence>
<feature type="compositionally biased region" description="Acidic residues" evidence="12">
    <location>
        <begin position="530"/>
        <end position="555"/>
    </location>
</feature>
<dbReference type="InterPro" id="IPR031120">
    <property type="entry name" value="HIR1-like"/>
</dbReference>
<evidence type="ECO:0000256" key="5">
    <source>
        <dbReference type="ARBA" id="ARBA00022737"/>
    </source>
</evidence>
<dbReference type="GO" id="GO:0003714">
    <property type="term" value="F:transcription corepressor activity"/>
    <property type="evidence" value="ECO:0007669"/>
    <property type="project" value="EnsemblFungi"/>
</dbReference>
<evidence type="ECO:0000256" key="11">
    <source>
        <dbReference type="RuleBase" id="RU364014"/>
    </source>
</evidence>
<gene>
    <name evidence="14" type="ORF">WICANDRAFT_20000</name>
</gene>
<feature type="domain" description="CAF1B/HIR1 beta-propeller" evidence="13">
    <location>
        <begin position="15"/>
        <end position="359"/>
    </location>
</feature>
<keyword evidence="6 11" id="KW-0156">Chromatin regulator</keyword>
<dbReference type="InterPro" id="IPR036322">
    <property type="entry name" value="WD40_repeat_dom_sf"/>
</dbReference>
<evidence type="ECO:0000256" key="8">
    <source>
        <dbReference type="ARBA" id="ARBA00023163"/>
    </source>
</evidence>
<evidence type="ECO:0000313" key="14">
    <source>
        <dbReference type="EMBL" id="ODQ62027.1"/>
    </source>
</evidence>
<dbReference type="GO" id="GO:0000775">
    <property type="term" value="C:chromosome, centromeric region"/>
    <property type="evidence" value="ECO:0007669"/>
    <property type="project" value="EnsemblFungi"/>
</dbReference>
<feature type="compositionally biased region" description="Pro residues" evidence="12">
    <location>
        <begin position="424"/>
        <end position="433"/>
    </location>
</feature>
<feature type="region of interest" description="Disordered" evidence="12">
    <location>
        <begin position="527"/>
        <end position="555"/>
    </location>
</feature>
<feature type="non-terminal residue" evidence="14">
    <location>
        <position position="711"/>
    </location>
</feature>
<dbReference type="GO" id="GO:0003677">
    <property type="term" value="F:DNA binding"/>
    <property type="evidence" value="ECO:0007669"/>
    <property type="project" value="EnsemblFungi"/>
</dbReference>
<proteinExistence type="inferred from homology"/>
<dbReference type="GO" id="GO:0000122">
    <property type="term" value="P:negative regulation of transcription by RNA polymerase II"/>
    <property type="evidence" value="ECO:0007669"/>
    <property type="project" value="EnsemblFungi"/>
</dbReference>
<dbReference type="OrthoDB" id="1741719at2759"/>
<feature type="repeat" description="WD" evidence="10">
    <location>
        <begin position="297"/>
        <end position="319"/>
    </location>
</feature>
<dbReference type="Pfam" id="PF24105">
    <property type="entry name" value="Beta-prop_CAF1B_HIR1"/>
    <property type="match status" value="1"/>
</dbReference>
<keyword evidence="5 11" id="KW-0677">Repeat</keyword>
<evidence type="ECO:0000256" key="3">
    <source>
        <dbReference type="ARBA" id="ARBA00022491"/>
    </source>
</evidence>
<evidence type="ECO:0000256" key="6">
    <source>
        <dbReference type="ARBA" id="ARBA00022853"/>
    </source>
</evidence>
<dbReference type="GO" id="GO:0016480">
    <property type="term" value="P:negative regulation of transcription by RNA polymerase III"/>
    <property type="evidence" value="ECO:0007669"/>
    <property type="project" value="EnsemblFungi"/>
</dbReference>
<accession>A0A1E3PAX7</accession>
<comment type="similarity">
    <text evidence="2 11">Belongs to the WD repeat HIR1 family.</text>
</comment>
<keyword evidence="8 11" id="KW-0804">Transcription</keyword>
<dbReference type="PROSITE" id="PS50294">
    <property type="entry name" value="WD_REPEATS_REGION"/>
    <property type="match status" value="3"/>
</dbReference>
<dbReference type="GO" id="GO:0006368">
    <property type="term" value="P:transcription elongation by RNA polymerase II"/>
    <property type="evidence" value="ECO:0007669"/>
    <property type="project" value="EnsemblFungi"/>
</dbReference>
<evidence type="ECO:0000256" key="1">
    <source>
        <dbReference type="ARBA" id="ARBA00004123"/>
    </source>
</evidence>